<dbReference type="Proteomes" id="UP000551758">
    <property type="component" value="Unassembled WGS sequence"/>
</dbReference>
<feature type="compositionally biased region" description="Basic and acidic residues" evidence="1">
    <location>
        <begin position="406"/>
        <end position="417"/>
    </location>
</feature>
<gene>
    <name evidence="2" type="ORF">HPG69_012818</name>
</gene>
<name>A0A7J7F174_DICBM</name>
<feature type="compositionally biased region" description="Basic and acidic residues" evidence="1">
    <location>
        <begin position="474"/>
        <end position="491"/>
    </location>
</feature>
<keyword evidence="3" id="KW-1185">Reference proteome</keyword>
<proteinExistence type="predicted"/>
<comment type="caution">
    <text evidence="2">The sequence shown here is derived from an EMBL/GenBank/DDBJ whole genome shotgun (WGS) entry which is preliminary data.</text>
</comment>
<dbReference type="AlphaFoldDB" id="A0A7J7F174"/>
<feature type="region of interest" description="Disordered" evidence="1">
    <location>
        <begin position="126"/>
        <end position="150"/>
    </location>
</feature>
<evidence type="ECO:0000313" key="2">
    <source>
        <dbReference type="EMBL" id="KAF5921648.1"/>
    </source>
</evidence>
<reference evidence="2 3" key="1">
    <citation type="journal article" date="2020" name="Mol. Biol. Evol.">
        <title>Interspecific Gene Flow and the Evolution of Specialization in Black and White Rhinoceros.</title>
        <authorList>
            <person name="Moodley Y."/>
            <person name="Westbury M.V."/>
            <person name="Russo I.M."/>
            <person name="Gopalakrishnan S."/>
            <person name="Rakotoarivelo A."/>
            <person name="Olsen R.A."/>
            <person name="Prost S."/>
            <person name="Tunstall T."/>
            <person name="Ryder O.A."/>
            <person name="Dalen L."/>
            <person name="Bruford M.W."/>
        </authorList>
    </citation>
    <scope>NUCLEOTIDE SEQUENCE [LARGE SCALE GENOMIC DNA]</scope>
    <source>
        <strain evidence="2">SBR-YM</strain>
        <tissue evidence="2">Skin</tissue>
    </source>
</reference>
<sequence length="507" mass="57057">MRSACLALKHSKHQLSPTKSSTICLCHKSAQIKHKLSQQKACLLGKNAKAAQELPQWTKSWSVCLDFCFQKTAWKQPLRLAHSYLRDTSNAKISLMLCSPTAMKQTMFDDVMVTAVLSGQGSAASSKGVLISDGKSPRQGPGQHSRGQIHDRPSIIKHLMKHEMLATNPAHLKQSCSSGSKTLSLPTLPSHKAIAVVLWRRRHQPRAAQHPHSLLPEDLVAPIALYSASSGLLYPDNHGAVCTRAELELRMCYCYWEEAKEREYQLLSRQYHSGTPSSPEDTSEILFRYVCMKFRLPIRIAKTDSDIHPKSSRGKDKKEKERDWDRAKVKEKPQKKGTRGSGGRQKNPKYMTQLPYAHFRGTSQFGLRGCPKASHQLNIQEAGENFTFPSKKRECHFLAQQRPVRRRDSREDTESTRRGTLHRRALTNRAGGTARAPNEDSSGEPRRRRVSPARPAGRAQMRRRHSVRGAGLRPLRELRRQREKEKREDAGRPAAAFSRPSAGGGGR</sequence>
<protein>
    <submittedName>
        <fullName evidence="2">Uncharacterized protein</fullName>
    </submittedName>
</protein>
<accession>A0A7J7F174</accession>
<feature type="compositionally biased region" description="Basic and acidic residues" evidence="1">
    <location>
        <begin position="305"/>
        <end position="334"/>
    </location>
</feature>
<organism evidence="2 3">
    <name type="scientific">Diceros bicornis minor</name>
    <name type="common">South-central black rhinoceros</name>
    <dbReference type="NCBI Taxonomy" id="77932"/>
    <lineage>
        <taxon>Eukaryota</taxon>
        <taxon>Metazoa</taxon>
        <taxon>Chordata</taxon>
        <taxon>Craniata</taxon>
        <taxon>Vertebrata</taxon>
        <taxon>Euteleostomi</taxon>
        <taxon>Mammalia</taxon>
        <taxon>Eutheria</taxon>
        <taxon>Laurasiatheria</taxon>
        <taxon>Perissodactyla</taxon>
        <taxon>Rhinocerotidae</taxon>
        <taxon>Diceros</taxon>
    </lineage>
</organism>
<evidence type="ECO:0000313" key="3">
    <source>
        <dbReference type="Proteomes" id="UP000551758"/>
    </source>
</evidence>
<evidence type="ECO:0000256" key="1">
    <source>
        <dbReference type="SAM" id="MobiDB-lite"/>
    </source>
</evidence>
<dbReference type="EMBL" id="JACDTQ010001582">
    <property type="protein sequence ID" value="KAF5921648.1"/>
    <property type="molecule type" value="Genomic_DNA"/>
</dbReference>
<feature type="region of interest" description="Disordered" evidence="1">
    <location>
        <begin position="397"/>
        <end position="507"/>
    </location>
</feature>
<feature type="region of interest" description="Disordered" evidence="1">
    <location>
        <begin position="305"/>
        <end position="350"/>
    </location>
</feature>